<accession>A0ABT3FM89</accession>
<feature type="region of interest" description="Disordered" evidence="1">
    <location>
        <begin position="18"/>
        <end position="87"/>
    </location>
</feature>
<evidence type="ECO:0000256" key="1">
    <source>
        <dbReference type="SAM" id="MobiDB-lite"/>
    </source>
</evidence>
<feature type="compositionally biased region" description="Low complexity" evidence="1">
    <location>
        <begin position="24"/>
        <end position="47"/>
    </location>
</feature>
<gene>
    <name evidence="2" type="ORF">OKA04_08050</name>
</gene>
<organism evidence="2 3">
    <name type="scientific">Luteolibacter flavescens</name>
    <dbReference type="NCBI Taxonomy" id="1859460"/>
    <lineage>
        <taxon>Bacteria</taxon>
        <taxon>Pseudomonadati</taxon>
        <taxon>Verrucomicrobiota</taxon>
        <taxon>Verrucomicrobiia</taxon>
        <taxon>Verrucomicrobiales</taxon>
        <taxon>Verrucomicrobiaceae</taxon>
        <taxon>Luteolibacter</taxon>
    </lineage>
</organism>
<dbReference type="PROSITE" id="PS51257">
    <property type="entry name" value="PROKAR_LIPOPROTEIN"/>
    <property type="match status" value="1"/>
</dbReference>
<reference evidence="2 3" key="1">
    <citation type="submission" date="2022-10" db="EMBL/GenBank/DDBJ databases">
        <title>Luteolibacter flavescens strain MCCC 1K03193, whole genome shotgun sequencing project.</title>
        <authorList>
            <person name="Zhao G."/>
            <person name="Shen L."/>
        </authorList>
    </citation>
    <scope>NUCLEOTIDE SEQUENCE [LARGE SCALE GENOMIC DNA]</scope>
    <source>
        <strain evidence="2 3">MCCC 1K03193</strain>
    </source>
</reference>
<protein>
    <submittedName>
        <fullName evidence="2">Uncharacterized protein</fullName>
    </submittedName>
</protein>
<name>A0ABT3FM89_9BACT</name>
<dbReference type="Proteomes" id="UP001207930">
    <property type="component" value="Unassembled WGS sequence"/>
</dbReference>
<evidence type="ECO:0000313" key="3">
    <source>
        <dbReference type="Proteomes" id="UP001207930"/>
    </source>
</evidence>
<dbReference type="RefSeq" id="WP_264500638.1">
    <property type="nucleotide sequence ID" value="NZ_JAPDDS010000004.1"/>
</dbReference>
<sequence length="144" mass="15235">MKFIGLAGILAISSLACQPKEDYTSPSASQTPEESAEAAATTAPAATDGEKKDAPDSEPTKAEERTEDPEKKIPVAEPLADQPGYVKSPFSGQIIDVRGIPTGTLVADPTFPLAEKKHFRVPAMPELKDSVLKLPIPKDLPVGE</sequence>
<keyword evidence="3" id="KW-1185">Reference proteome</keyword>
<evidence type="ECO:0000313" key="2">
    <source>
        <dbReference type="EMBL" id="MCW1884678.1"/>
    </source>
</evidence>
<proteinExistence type="predicted"/>
<feature type="compositionally biased region" description="Basic and acidic residues" evidence="1">
    <location>
        <begin position="48"/>
        <end position="74"/>
    </location>
</feature>
<comment type="caution">
    <text evidence="2">The sequence shown here is derived from an EMBL/GenBank/DDBJ whole genome shotgun (WGS) entry which is preliminary data.</text>
</comment>
<dbReference type="EMBL" id="JAPDDS010000004">
    <property type="protein sequence ID" value="MCW1884678.1"/>
    <property type="molecule type" value="Genomic_DNA"/>
</dbReference>